<organism evidence="8 9">
    <name type="scientific">Massilia antarctica</name>
    <dbReference type="NCBI Taxonomy" id="2765360"/>
    <lineage>
        <taxon>Bacteria</taxon>
        <taxon>Pseudomonadati</taxon>
        <taxon>Pseudomonadota</taxon>
        <taxon>Betaproteobacteria</taxon>
        <taxon>Burkholderiales</taxon>
        <taxon>Oxalobacteraceae</taxon>
        <taxon>Telluria group</taxon>
        <taxon>Massilia</taxon>
    </lineage>
</organism>
<dbReference type="PROSITE" id="PS00216">
    <property type="entry name" value="SUGAR_TRANSPORT_1"/>
    <property type="match status" value="1"/>
</dbReference>
<feature type="transmembrane region" description="Helical" evidence="6">
    <location>
        <begin position="170"/>
        <end position="190"/>
    </location>
</feature>
<dbReference type="Gene3D" id="1.20.1720.10">
    <property type="entry name" value="Multidrug resistance protein D"/>
    <property type="match status" value="1"/>
</dbReference>
<feature type="transmembrane region" description="Helical" evidence="6">
    <location>
        <begin position="112"/>
        <end position="130"/>
    </location>
</feature>
<evidence type="ECO:0000256" key="6">
    <source>
        <dbReference type="SAM" id="Phobius"/>
    </source>
</evidence>
<keyword evidence="2 6" id="KW-0812">Transmembrane</keyword>
<evidence type="ECO:0000256" key="1">
    <source>
        <dbReference type="ARBA" id="ARBA00004141"/>
    </source>
</evidence>
<feature type="transmembrane region" description="Helical" evidence="6">
    <location>
        <begin position="83"/>
        <end position="106"/>
    </location>
</feature>
<evidence type="ECO:0000256" key="5">
    <source>
        <dbReference type="SAM" id="MobiDB-lite"/>
    </source>
</evidence>
<gene>
    <name evidence="8" type="ORF">IV454_22985</name>
</gene>
<keyword evidence="4 6" id="KW-0472">Membrane</keyword>
<dbReference type="Pfam" id="PF07690">
    <property type="entry name" value="MFS_1"/>
    <property type="match status" value="1"/>
</dbReference>
<proteinExistence type="predicted"/>
<feature type="transmembrane region" description="Helical" evidence="6">
    <location>
        <begin position="48"/>
        <end position="71"/>
    </location>
</feature>
<dbReference type="PANTHER" id="PTHR42718">
    <property type="entry name" value="MAJOR FACILITATOR SUPERFAMILY MULTIDRUG TRANSPORTER MFSC"/>
    <property type="match status" value="1"/>
</dbReference>
<comment type="subcellular location">
    <subcellularLocation>
        <location evidence="1">Membrane</location>
        <topology evidence="1">Multi-pass membrane protein</topology>
    </subcellularLocation>
</comment>
<dbReference type="PROSITE" id="PS50850">
    <property type="entry name" value="MFS"/>
    <property type="match status" value="1"/>
</dbReference>
<dbReference type="Proteomes" id="UP000662888">
    <property type="component" value="Chromosome"/>
</dbReference>
<dbReference type="RefSeq" id="WP_206088004.1">
    <property type="nucleotide sequence ID" value="NZ_CP065053.1"/>
</dbReference>
<feature type="transmembrane region" description="Helical" evidence="6">
    <location>
        <begin position="477"/>
        <end position="497"/>
    </location>
</feature>
<sequence>MNSPDTKPRTRAQKLLILGAVLLAALSMPLSFTGPALALPAIGQSLGGSAIALNWVTNAFMLSFGSCLMAAGALADQFGRRRLFILGVGGFALTSLALAFAPTIFWLDVLRALQGVAGAAAFSAGAAALAQEFEGHERTRAFSFLGTSFGLGLAFGPVVSGFLIESLGWRSVFLTGTVIASLALALGWRCMRESRDPDAQGLDWLGAISFTAALTLFTYAVLKAPENGWGDRAVVGLLLASAVLLLAFVAIENMVKRPMLDLSLFRYPRFIGVQFLAAAPAYSYVVLQVLLPVRFIGIEGYSAMEAGRMMIALSAPMLVVPILAGMMTRWISAGMICGVGLLTAAAGLAWLAQCAPGQSASQLVAPLLVIGLGISLPWGLMDALAVSVVPKERAGMAMGIFSTTRVAGEGVALAVVAAMLAGLAQSRLREAGVADVAHALPEAAQRLAMGDLPHALTLLPGAEQSLLVHGYGDAFHILLYILSGITVLSAAMVFGFLTHPSAQDDGHADAPGPQGNVADDGNAALSPAIRKTVG</sequence>
<evidence type="ECO:0000313" key="8">
    <source>
        <dbReference type="EMBL" id="QPI48380.1"/>
    </source>
</evidence>
<feature type="transmembrane region" description="Helical" evidence="6">
    <location>
        <begin position="306"/>
        <end position="324"/>
    </location>
</feature>
<feature type="domain" description="Major facilitator superfamily (MFS) profile" evidence="7">
    <location>
        <begin position="13"/>
        <end position="501"/>
    </location>
</feature>
<feature type="transmembrane region" description="Helical" evidence="6">
    <location>
        <begin position="406"/>
        <end position="424"/>
    </location>
</feature>
<feature type="transmembrane region" description="Helical" evidence="6">
    <location>
        <begin position="363"/>
        <end position="385"/>
    </location>
</feature>
<name>A0AA49A7A7_9BURK</name>
<dbReference type="InterPro" id="IPR020846">
    <property type="entry name" value="MFS_dom"/>
</dbReference>
<dbReference type="InterPro" id="IPR036259">
    <property type="entry name" value="MFS_trans_sf"/>
</dbReference>
<dbReference type="CDD" id="cd17321">
    <property type="entry name" value="MFS_MMR_MDR_like"/>
    <property type="match status" value="1"/>
</dbReference>
<accession>A0AA49A7A7</accession>
<feature type="region of interest" description="Disordered" evidence="5">
    <location>
        <begin position="503"/>
        <end position="534"/>
    </location>
</feature>
<dbReference type="Gene3D" id="1.20.1250.20">
    <property type="entry name" value="MFS general substrate transporter like domains"/>
    <property type="match status" value="1"/>
</dbReference>
<dbReference type="InterPro" id="IPR011701">
    <property type="entry name" value="MFS"/>
</dbReference>
<evidence type="ECO:0000256" key="2">
    <source>
        <dbReference type="ARBA" id="ARBA00022692"/>
    </source>
</evidence>
<dbReference type="SUPFAM" id="SSF103473">
    <property type="entry name" value="MFS general substrate transporter"/>
    <property type="match status" value="1"/>
</dbReference>
<keyword evidence="3 6" id="KW-1133">Transmembrane helix</keyword>
<reference evidence="8 9" key="1">
    <citation type="submission" date="2020-11" db="EMBL/GenBank/DDBJ databases">
        <authorList>
            <person name="Sun Q."/>
        </authorList>
    </citation>
    <scope>NUCLEOTIDE SEQUENCE [LARGE SCALE GENOMIC DNA]</scope>
    <source>
        <strain evidence="8 9">P8398</strain>
    </source>
</reference>
<feature type="transmembrane region" description="Helical" evidence="6">
    <location>
        <begin position="142"/>
        <end position="164"/>
    </location>
</feature>
<evidence type="ECO:0000256" key="3">
    <source>
        <dbReference type="ARBA" id="ARBA00022989"/>
    </source>
</evidence>
<evidence type="ECO:0000313" key="9">
    <source>
        <dbReference type="Proteomes" id="UP000662888"/>
    </source>
</evidence>
<dbReference type="PANTHER" id="PTHR42718:SF49">
    <property type="entry name" value="EXPORT PROTEIN"/>
    <property type="match status" value="1"/>
</dbReference>
<dbReference type="EMBL" id="CP065053">
    <property type="protein sequence ID" value="QPI48380.1"/>
    <property type="molecule type" value="Genomic_DNA"/>
</dbReference>
<feature type="transmembrane region" description="Helical" evidence="6">
    <location>
        <begin position="234"/>
        <end position="255"/>
    </location>
</feature>
<evidence type="ECO:0000256" key="4">
    <source>
        <dbReference type="ARBA" id="ARBA00023136"/>
    </source>
</evidence>
<feature type="transmembrane region" description="Helical" evidence="6">
    <location>
        <begin position="202"/>
        <end position="222"/>
    </location>
</feature>
<dbReference type="InterPro" id="IPR005829">
    <property type="entry name" value="Sugar_transporter_CS"/>
</dbReference>
<feature type="transmembrane region" description="Helical" evidence="6">
    <location>
        <begin position="331"/>
        <end position="351"/>
    </location>
</feature>
<protein>
    <submittedName>
        <fullName evidence="8">MFS transporter</fullName>
    </submittedName>
</protein>
<evidence type="ECO:0000259" key="7">
    <source>
        <dbReference type="PROSITE" id="PS50850"/>
    </source>
</evidence>
<keyword evidence="9" id="KW-1185">Reference proteome</keyword>